<dbReference type="SUPFAM" id="SSF81383">
    <property type="entry name" value="F-box domain"/>
    <property type="match status" value="1"/>
</dbReference>
<proteinExistence type="predicted"/>
<dbReference type="RefSeq" id="XP_031913466.1">
    <property type="nucleotide sequence ID" value="XM_032054587.1"/>
</dbReference>
<gene>
    <name evidence="1" type="ORF">BDV38DRAFT_246743</name>
</gene>
<accession>A0A5N6SVI0</accession>
<evidence type="ECO:0000313" key="1">
    <source>
        <dbReference type="EMBL" id="KAE8137403.1"/>
    </source>
</evidence>
<dbReference type="EMBL" id="ML743577">
    <property type="protein sequence ID" value="KAE8137403.1"/>
    <property type="molecule type" value="Genomic_DNA"/>
</dbReference>
<reference evidence="1 2" key="1">
    <citation type="submission" date="2019-04" db="EMBL/GenBank/DDBJ databases">
        <title>Friends and foes A comparative genomics study of 23 Aspergillus species from section Flavi.</title>
        <authorList>
            <consortium name="DOE Joint Genome Institute"/>
            <person name="Kjaerbolling I."/>
            <person name="Vesth T."/>
            <person name="Frisvad J.C."/>
            <person name="Nybo J.L."/>
            <person name="Theobald S."/>
            <person name="Kildgaard S."/>
            <person name="Isbrandt T."/>
            <person name="Kuo A."/>
            <person name="Sato A."/>
            <person name="Lyhne E.K."/>
            <person name="Kogle M.E."/>
            <person name="Wiebenga A."/>
            <person name="Kun R.S."/>
            <person name="Lubbers R.J."/>
            <person name="Makela M.R."/>
            <person name="Barry K."/>
            <person name="Chovatia M."/>
            <person name="Clum A."/>
            <person name="Daum C."/>
            <person name="Haridas S."/>
            <person name="He G."/>
            <person name="LaButti K."/>
            <person name="Lipzen A."/>
            <person name="Mondo S."/>
            <person name="Riley R."/>
            <person name="Salamov A."/>
            <person name="Simmons B.A."/>
            <person name="Magnuson J.K."/>
            <person name="Henrissat B."/>
            <person name="Mortensen U.H."/>
            <person name="Larsen T.O."/>
            <person name="Devries R.P."/>
            <person name="Grigoriev I.V."/>
            <person name="Machida M."/>
            <person name="Baker S.E."/>
            <person name="Andersen M.R."/>
        </authorList>
    </citation>
    <scope>NUCLEOTIDE SEQUENCE [LARGE SCALE GENOMIC DNA]</scope>
    <source>
        <strain evidence="1 2">CBS 117625</strain>
    </source>
</reference>
<name>A0A5N6SVI0_ASPPS</name>
<evidence type="ECO:0008006" key="3">
    <source>
        <dbReference type="Google" id="ProtNLM"/>
    </source>
</evidence>
<organism evidence="1 2">
    <name type="scientific">Aspergillus pseudotamarii</name>
    <dbReference type="NCBI Taxonomy" id="132259"/>
    <lineage>
        <taxon>Eukaryota</taxon>
        <taxon>Fungi</taxon>
        <taxon>Dikarya</taxon>
        <taxon>Ascomycota</taxon>
        <taxon>Pezizomycotina</taxon>
        <taxon>Eurotiomycetes</taxon>
        <taxon>Eurotiomycetidae</taxon>
        <taxon>Eurotiales</taxon>
        <taxon>Aspergillaceae</taxon>
        <taxon>Aspergillus</taxon>
        <taxon>Aspergillus subgen. Circumdati</taxon>
    </lineage>
</organism>
<dbReference type="OrthoDB" id="9984533at2759"/>
<dbReference type="Proteomes" id="UP000325672">
    <property type="component" value="Unassembled WGS sequence"/>
</dbReference>
<dbReference type="GeneID" id="43638797"/>
<dbReference type="InterPro" id="IPR036047">
    <property type="entry name" value="F-box-like_dom_sf"/>
</dbReference>
<keyword evidence="2" id="KW-1185">Reference proteome</keyword>
<protein>
    <recommendedName>
        <fullName evidence="3">F-box domain-containing protein</fullName>
    </recommendedName>
</protein>
<dbReference type="AlphaFoldDB" id="A0A5N6SVI0"/>
<sequence>MGGFHVYCAICGSTFSSRGFISIDSDSEMGDHTYSGEVIGDSDLAWLDDLRALGLNPDAVGDRKSFVTGDGYHDDSGAIDADAGEDPNVPTEPDRRPPYRFYAYMAWNDGMQEHIPVFPFHKICYEDILLRCFKDETLNGDVLYSLCGELVNDFSHNALLLDYGEPTPPGEQYWECRKGEELLVTNPVKISPLTKYLDKLRDVVNNEIDTPQTETGPESADIFNNLPCELRQQIFSLLPVASVLALKAASWSMHTTQLPEKSWKARLESDLPWLWEVHDIDMTGSQKLEAKLSKIIAKLEEKSQYRHGKVNYIPGLANRKRIWMVCEDIKTLYHENLAEMAKSEKSEA</sequence>
<evidence type="ECO:0000313" key="2">
    <source>
        <dbReference type="Proteomes" id="UP000325672"/>
    </source>
</evidence>